<comment type="caution">
    <text evidence="1">The sequence shown here is derived from an EMBL/GenBank/DDBJ whole genome shotgun (WGS) entry which is preliminary data.</text>
</comment>
<evidence type="ECO:0000313" key="1">
    <source>
        <dbReference type="EMBL" id="KAI3729049.1"/>
    </source>
</evidence>
<organism evidence="1 2">
    <name type="scientific">Arctium lappa</name>
    <name type="common">Greater burdock</name>
    <name type="synonym">Lappa major</name>
    <dbReference type="NCBI Taxonomy" id="4217"/>
    <lineage>
        <taxon>Eukaryota</taxon>
        <taxon>Viridiplantae</taxon>
        <taxon>Streptophyta</taxon>
        <taxon>Embryophyta</taxon>
        <taxon>Tracheophyta</taxon>
        <taxon>Spermatophyta</taxon>
        <taxon>Magnoliopsida</taxon>
        <taxon>eudicotyledons</taxon>
        <taxon>Gunneridae</taxon>
        <taxon>Pentapetalae</taxon>
        <taxon>asterids</taxon>
        <taxon>campanulids</taxon>
        <taxon>Asterales</taxon>
        <taxon>Asteraceae</taxon>
        <taxon>Carduoideae</taxon>
        <taxon>Cardueae</taxon>
        <taxon>Arctiinae</taxon>
        <taxon>Arctium</taxon>
    </lineage>
</organism>
<dbReference type="EMBL" id="CM042051">
    <property type="protein sequence ID" value="KAI3729049.1"/>
    <property type="molecule type" value="Genomic_DNA"/>
</dbReference>
<protein>
    <submittedName>
        <fullName evidence="1">Uncharacterized protein</fullName>
    </submittedName>
</protein>
<sequence length="83" mass="8658">MNLSPSMGEVTLLALGNGALGSGMDSGGKLKVVSLVGDGYDGDDDRKGLMEIDSENGSNGVDFIKKKMGFGILQAFEKAIYLI</sequence>
<reference evidence="2" key="1">
    <citation type="journal article" date="2022" name="Mol. Ecol. Resour.">
        <title>The genomes of chicory, endive, great burdock and yacon provide insights into Asteraceae palaeo-polyploidization history and plant inulin production.</title>
        <authorList>
            <person name="Fan W."/>
            <person name="Wang S."/>
            <person name="Wang H."/>
            <person name="Wang A."/>
            <person name="Jiang F."/>
            <person name="Liu H."/>
            <person name="Zhao H."/>
            <person name="Xu D."/>
            <person name="Zhang Y."/>
        </authorList>
    </citation>
    <scope>NUCLEOTIDE SEQUENCE [LARGE SCALE GENOMIC DNA]</scope>
    <source>
        <strain evidence="2">cv. Niubang</strain>
    </source>
</reference>
<accession>A0ACB9C441</accession>
<evidence type="ECO:0000313" key="2">
    <source>
        <dbReference type="Proteomes" id="UP001055879"/>
    </source>
</evidence>
<reference evidence="1 2" key="2">
    <citation type="journal article" date="2022" name="Mol. Ecol. Resour.">
        <title>The genomes of chicory, endive, great burdock and yacon provide insights into Asteraceae paleo-polyploidization history and plant inulin production.</title>
        <authorList>
            <person name="Fan W."/>
            <person name="Wang S."/>
            <person name="Wang H."/>
            <person name="Wang A."/>
            <person name="Jiang F."/>
            <person name="Liu H."/>
            <person name="Zhao H."/>
            <person name="Xu D."/>
            <person name="Zhang Y."/>
        </authorList>
    </citation>
    <scope>NUCLEOTIDE SEQUENCE [LARGE SCALE GENOMIC DNA]</scope>
    <source>
        <strain evidence="2">cv. Niubang</strain>
    </source>
</reference>
<dbReference type="Proteomes" id="UP001055879">
    <property type="component" value="Linkage Group LG05"/>
</dbReference>
<keyword evidence="2" id="KW-1185">Reference proteome</keyword>
<name>A0ACB9C441_ARCLA</name>
<gene>
    <name evidence="1" type="ORF">L6452_17696</name>
</gene>
<proteinExistence type="predicted"/>